<keyword evidence="1" id="KW-0645">Protease</keyword>
<evidence type="ECO:0000256" key="1">
    <source>
        <dbReference type="ARBA" id="ARBA00022670"/>
    </source>
</evidence>
<dbReference type="AlphaFoldDB" id="A0A382LFD7"/>
<evidence type="ECO:0000256" key="2">
    <source>
        <dbReference type="ARBA" id="ARBA00022801"/>
    </source>
</evidence>
<dbReference type="CDD" id="cd04701">
    <property type="entry name" value="Asparaginase_2"/>
    <property type="match status" value="1"/>
</dbReference>
<organism evidence="4">
    <name type="scientific">marine metagenome</name>
    <dbReference type="NCBI Taxonomy" id="408172"/>
    <lineage>
        <taxon>unclassified sequences</taxon>
        <taxon>metagenomes</taxon>
        <taxon>ecological metagenomes</taxon>
    </lineage>
</organism>
<dbReference type="GO" id="GO:0008233">
    <property type="term" value="F:peptidase activity"/>
    <property type="evidence" value="ECO:0007669"/>
    <property type="project" value="UniProtKB-KW"/>
</dbReference>
<dbReference type="Pfam" id="PF01112">
    <property type="entry name" value="Asparaginase_2"/>
    <property type="match status" value="2"/>
</dbReference>
<dbReference type="InterPro" id="IPR000246">
    <property type="entry name" value="Peptidase_T2"/>
</dbReference>
<dbReference type="GO" id="GO:0006508">
    <property type="term" value="P:proteolysis"/>
    <property type="evidence" value="ECO:0007669"/>
    <property type="project" value="UniProtKB-KW"/>
</dbReference>
<evidence type="ECO:0000313" key="4">
    <source>
        <dbReference type="EMBL" id="SVC33877.1"/>
    </source>
</evidence>
<name>A0A382LFD7_9ZZZZ</name>
<evidence type="ECO:0000256" key="3">
    <source>
        <dbReference type="ARBA" id="ARBA00022813"/>
    </source>
</evidence>
<dbReference type="SUPFAM" id="SSF56235">
    <property type="entry name" value="N-terminal nucleophile aminohydrolases (Ntn hydrolases)"/>
    <property type="match status" value="1"/>
</dbReference>
<dbReference type="GO" id="GO:0016811">
    <property type="term" value="F:hydrolase activity, acting on carbon-nitrogen (but not peptide) bonds, in linear amides"/>
    <property type="evidence" value="ECO:0007669"/>
    <property type="project" value="UniProtKB-ARBA"/>
</dbReference>
<keyword evidence="2" id="KW-0378">Hydrolase</keyword>
<dbReference type="PANTHER" id="PTHR10188">
    <property type="entry name" value="L-ASPARAGINASE"/>
    <property type="match status" value="1"/>
</dbReference>
<dbReference type="InterPro" id="IPR029055">
    <property type="entry name" value="Ntn_hydrolases_N"/>
</dbReference>
<dbReference type="PANTHER" id="PTHR10188:SF6">
    <property type="entry name" value="N(4)-(BETA-N-ACETYLGLUCOSAMINYL)-L-ASPARAGINASE"/>
    <property type="match status" value="1"/>
</dbReference>
<accession>A0A382LFD7</accession>
<dbReference type="EMBL" id="UINC01085912">
    <property type="protein sequence ID" value="SVC33877.1"/>
    <property type="molecule type" value="Genomic_DNA"/>
</dbReference>
<protein>
    <recommendedName>
        <fullName evidence="5">Isoaspartyl peptidase/L-asparaginase</fullName>
    </recommendedName>
</protein>
<proteinExistence type="predicted"/>
<evidence type="ECO:0008006" key="5">
    <source>
        <dbReference type="Google" id="ProtNLM"/>
    </source>
</evidence>
<gene>
    <name evidence="4" type="ORF">METZ01_LOCUS286731</name>
</gene>
<dbReference type="Gene3D" id="3.60.20.30">
    <property type="entry name" value="(Glycosyl)asparaginase"/>
    <property type="match status" value="1"/>
</dbReference>
<dbReference type="FunFam" id="3.60.20.30:FF:000001">
    <property type="entry name" value="Isoaspartyl peptidase/L-asparaginase"/>
    <property type="match status" value="1"/>
</dbReference>
<sequence>MGIIAFAILTGSKDESVEFSIAIHGGAGTITRKNMTPEKENAYRSKLKETLNVGYSILNKGGTSLDAVEATIRIMENSELFNAGKGAVFTNAGTNELDASIMDGRNLKAGAVARVKTVKNPISAARKVMEETWHVMLSGDGADKFAKEQGLDIVDPNYFYTQRRWDSLKKIQVEKHGTVGCVALDKHGNLAAGTSTGGLTNKRWGRVGDSPIIGAGTYANNQTCAVSGTGQGEYFIRGNVAYDVSAIMEYKGKSVGEAAQNVIRKLSDKGGNGGIITMDSKGNISMPFNTAGMYRGFRKAGQAPEIFIYKN</sequence>
<keyword evidence="3" id="KW-0068">Autocatalytic cleavage</keyword>
<reference evidence="4" key="1">
    <citation type="submission" date="2018-05" db="EMBL/GenBank/DDBJ databases">
        <authorList>
            <person name="Lanie J.A."/>
            <person name="Ng W.-L."/>
            <person name="Kazmierczak K.M."/>
            <person name="Andrzejewski T.M."/>
            <person name="Davidsen T.M."/>
            <person name="Wayne K.J."/>
            <person name="Tettelin H."/>
            <person name="Glass J.I."/>
            <person name="Rusch D."/>
            <person name="Podicherti R."/>
            <person name="Tsui H.-C.T."/>
            <person name="Winkler M.E."/>
        </authorList>
    </citation>
    <scope>NUCLEOTIDE SEQUENCE</scope>
</reference>